<name>A0A2A2PRF2_9PSED</name>
<organism evidence="1 2">
    <name type="scientific">Pseudomonas moraviensis</name>
    <dbReference type="NCBI Taxonomy" id="321662"/>
    <lineage>
        <taxon>Bacteria</taxon>
        <taxon>Pseudomonadati</taxon>
        <taxon>Pseudomonadota</taxon>
        <taxon>Gammaproteobacteria</taxon>
        <taxon>Pseudomonadales</taxon>
        <taxon>Pseudomonadaceae</taxon>
        <taxon>Pseudomonas</taxon>
    </lineage>
</organism>
<gene>
    <name evidence="1" type="ORF">CKQ80_24040</name>
</gene>
<dbReference type="RefSeq" id="WP_095668802.1">
    <property type="nucleotide sequence ID" value="NZ_NRSS01000003.1"/>
</dbReference>
<protein>
    <submittedName>
        <fullName evidence="1">Alpha/beta hydrolase</fullName>
    </submittedName>
</protein>
<accession>A0A2A2PRF2</accession>
<dbReference type="SUPFAM" id="SSF53474">
    <property type="entry name" value="alpha/beta-Hydrolases"/>
    <property type="match status" value="1"/>
</dbReference>
<comment type="caution">
    <text evidence="1">The sequence shown here is derived from an EMBL/GenBank/DDBJ whole genome shotgun (WGS) entry which is preliminary data.</text>
</comment>
<sequence length="242" mass="26830">MAAETLTCAKGINYKLHKEHALTDKKDVSDKPVPVESTKAIVFFIGGAGDKESYYFSGPFGNVNQAMTGFDKRNLDLTKLGKYKSQWLGYNEVRGKKDIQKNVLNIIPYKSCPIYIVGHSLGGWNGAHLTRVMSEWGYRINMLVTLDPVGEGTLVWLGSDIYGDKPTPVADFWINIKAMPSKPDQSDSVADFGEKWQVLCGPDINVTMDTNHANAPAMFTRPLAEGKSASDLMFESIRESNR</sequence>
<dbReference type="GO" id="GO:0016787">
    <property type="term" value="F:hydrolase activity"/>
    <property type="evidence" value="ECO:0007669"/>
    <property type="project" value="UniProtKB-KW"/>
</dbReference>
<proteinExistence type="predicted"/>
<keyword evidence="2" id="KW-1185">Reference proteome</keyword>
<keyword evidence="1" id="KW-0378">Hydrolase</keyword>
<dbReference type="AlphaFoldDB" id="A0A2A2PRF2"/>
<dbReference type="EMBL" id="NRST01000001">
    <property type="protein sequence ID" value="PAW58246.1"/>
    <property type="molecule type" value="Genomic_DNA"/>
</dbReference>
<dbReference type="InterPro" id="IPR029058">
    <property type="entry name" value="AB_hydrolase_fold"/>
</dbReference>
<evidence type="ECO:0000313" key="2">
    <source>
        <dbReference type="Proteomes" id="UP000217830"/>
    </source>
</evidence>
<evidence type="ECO:0000313" key="1">
    <source>
        <dbReference type="EMBL" id="PAW58246.1"/>
    </source>
</evidence>
<dbReference type="Proteomes" id="UP000217830">
    <property type="component" value="Unassembled WGS sequence"/>
</dbReference>
<reference evidence="1 2" key="1">
    <citation type="submission" date="2017-08" db="EMBL/GenBank/DDBJ databases">
        <title>Draft Genome Sequence of Pseudomonas moraviensis TYU6, isolated from Taxus cuspidata by using PacBio Single-Molecule Real-Time Technology.</title>
        <authorList>
            <person name="Baek K.-H."/>
            <person name="Mishra A.K."/>
        </authorList>
    </citation>
    <scope>NUCLEOTIDE SEQUENCE [LARGE SCALE GENOMIC DNA]</scope>
    <source>
        <strain evidence="1 2">TYU6</strain>
    </source>
</reference>